<name>A0A8K1FRH1_PYTOL</name>
<reference evidence="2" key="1">
    <citation type="submission" date="2019-03" db="EMBL/GenBank/DDBJ databases">
        <title>Long read genome sequence of the mycoparasitic Pythium oligandrum ATCC 38472 isolated from sugarbeet rhizosphere.</title>
        <authorList>
            <person name="Gaulin E."/>
        </authorList>
    </citation>
    <scope>NUCLEOTIDE SEQUENCE</scope>
    <source>
        <strain evidence="2">ATCC 38472_TT</strain>
    </source>
</reference>
<protein>
    <submittedName>
        <fullName evidence="2">Uncharacterized protein</fullName>
    </submittedName>
</protein>
<organism evidence="2 3">
    <name type="scientific">Pythium oligandrum</name>
    <name type="common">Mycoparasitic fungus</name>
    <dbReference type="NCBI Taxonomy" id="41045"/>
    <lineage>
        <taxon>Eukaryota</taxon>
        <taxon>Sar</taxon>
        <taxon>Stramenopiles</taxon>
        <taxon>Oomycota</taxon>
        <taxon>Peronosporomycetes</taxon>
        <taxon>Pythiales</taxon>
        <taxon>Pythiaceae</taxon>
        <taxon>Pythium</taxon>
    </lineage>
</organism>
<dbReference type="SUPFAM" id="SSF52047">
    <property type="entry name" value="RNI-like"/>
    <property type="match status" value="1"/>
</dbReference>
<dbReference type="Proteomes" id="UP000794436">
    <property type="component" value="Unassembled WGS sequence"/>
</dbReference>
<feature type="region of interest" description="Disordered" evidence="1">
    <location>
        <begin position="1"/>
        <end position="28"/>
    </location>
</feature>
<gene>
    <name evidence="2" type="ORF">Poli38472_011193</name>
</gene>
<dbReference type="InterPro" id="IPR032675">
    <property type="entry name" value="LRR_dom_sf"/>
</dbReference>
<dbReference type="Gene3D" id="3.80.10.10">
    <property type="entry name" value="Ribonuclease Inhibitor"/>
    <property type="match status" value="1"/>
</dbReference>
<evidence type="ECO:0000313" key="3">
    <source>
        <dbReference type="Proteomes" id="UP000794436"/>
    </source>
</evidence>
<dbReference type="AlphaFoldDB" id="A0A8K1FRH1"/>
<accession>A0A8K1FRH1</accession>
<evidence type="ECO:0000313" key="2">
    <source>
        <dbReference type="EMBL" id="TMW67573.1"/>
    </source>
</evidence>
<evidence type="ECO:0000256" key="1">
    <source>
        <dbReference type="SAM" id="MobiDB-lite"/>
    </source>
</evidence>
<keyword evidence="3" id="KW-1185">Reference proteome</keyword>
<sequence>MAEAVRPLGVTEANGDVSERSEDDSEPQLDIRAGPWAFLSKPYSHWLFRVRYADAPLEESQSQRFSHYDFFLPWAINDSDLHRATLRECREALELIGLMLRVDPSTWLYALNEPQPWSARFNPLVYDQWELIPRMELRMHRPFGRYDEHDGSLKQCRYFMVDCDRSERGNAALSPSFFEMREWILAMDKSKVLVGFKIPLRIHFQPPEFEETEQLASYFQDASDLIQGIKTRQEEPSGAYPFVLESASIDLHPQFLNDSLDGLRQLLSLGVPFSIKCEDLASVEDPVQNSRFMTLFSRYPGLSNWCNHRLEVANYETAALIAMSSALVSSNCLRELVIDECIDDEDSPQTQLACARWLSYACFSKASQNTVLSLTLNKFRMSEECLEAAREIISSEDPVTLLRVEGDTLVSGRRLVTVNEDAFIQCPQGGDEWYSPSDLQIPVSTSFRMIGRNMDTLQIIVPGLGPCSVKCTDTHDADEDTAKIEPSRITSLAITRTEDDTQAPAFVQLVGMSLRVLQLNSSEGDLIEDDDIQDILSACPDLETLVIDGASWKTMDPILDYCVRSSSLCHLSSLSLWNVELPSSEGVRFFEVLANTASPLGQNLQELVLALSFTDEDIPGLDLKSARKCVKMLLINTTLSYVRIKLQYEALEELGSEFEALHGQPTAKKLERLQLDRKLAFLSVVQHQQCTTQAIGQLDSRCVSQIFEYFGFYRPRRVFFETW</sequence>
<proteinExistence type="predicted"/>
<dbReference type="EMBL" id="SPLM01000004">
    <property type="protein sequence ID" value="TMW67573.1"/>
    <property type="molecule type" value="Genomic_DNA"/>
</dbReference>
<comment type="caution">
    <text evidence="2">The sequence shown here is derived from an EMBL/GenBank/DDBJ whole genome shotgun (WGS) entry which is preliminary data.</text>
</comment>